<dbReference type="PROSITE" id="PS50108">
    <property type="entry name" value="CRIB"/>
    <property type="match status" value="1"/>
</dbReference>
<accession>A0ABR2NKX0</accession>
<organism evidence="2 3">
    <name type="scientific">Hibiscus sabdariffa</name>
    <name type="common">roselle</name>
    <dbReference type="NCBI Taxonomy" id="183260"/>
    <lineage>
        <taxon>Eukaryota</taxon>
        <taxon>Viridiplantae</taxon>
        <taxon>Streptophyta</taxon>
        <taxon>Embryophyta</taxon>
        <taxon>Tracheophyta</taxon>
        <taxon>Spermatophyta</taxon>
        <taxon>Magnoliopsida</taxon>
        <taxon>eudicotyledons</taxon>
        <taxon>Gunneridae</taxon>
        <taxon>Pentapetalae</taxon>
        <taxon>rosids</taxon>
        <taxon>malvids</taxon>
        <taxon>Malvales</taxon>
        <taxon>Malvaceae</taxon>
        <taxon>Malvoideae</taxon>
        <taxon>Hibiscus</taxon>
    </lineage>
</organism>
<feature type="domain" description="CRIB" evidence="1">
    <location>
        <begin position="67"/>
        <end position="80"/>
    </location>
</feature>
<dbReference type="CDD" id="cd00132">
    <property type="entry name" value="CRIB"/>
    <property type="match status" value="1"/>
</dbReference>
<evidence type="ECO:0000259" key="1">
    <source>
        <dbReference type="PROSITE" id="PS50108"/>
    </source>
</evidence>
<keyword evidence="3" id="KW-1185">Reference proteome</keyword>
<name>A0ABR2NKX0_9ROSI</name>
<dbReference type="Proteomes" id="UP001396334">
    <property type="component" value="Unassembled WGS sequence"/>
</dbReference>
<dbReference type="InterPro" id="IPR000095">
    <property type="entry name" value="CRIB_dom"/>
</dbReference>
<sequence>MATKIKRLYKKFKFISRIFGKFISQSRSILYSQSVYARSHDLKYVVLDFDCFGTIVVVAVKERKMEIGYPTDVKHVTHIGLGTPSDSASNWENELKTGSSTDFTATSIHNSRGSNCTLSTWSSQDFEESMGCKSAAGDEKRPAFLGSSKCF</sequence>
<gene>
    <name evidence="2" type="ORF">V6N11_047498</name>
</gene>
<reference evidence="2 3" key="1">
    <citation type="journal article" date="2024" name="G3 (Bethesda)">
        <title>Genome assembly of Hibiscus sabdariffa L. provides insights into metabolisms of medicinal natural products.</title>
        <authorList>
            <person name="Kim T."/>
        </authorList>
    </citation>
    <scope>NUCLEOTIDE SEQUENCE [LARGE SCALE GENOMIC DNA]</scope>
    <source>
        <strain evidence="2">TK-2024</strain>
        <tissue evidence="2">Old leaves</tissue>
    </source>
</reference>
<protein>
    <recommendedName>
        <fullName evidence="1">CRIB domain-containing protein</fullName>
    </recommendedName>
</protein>
<evidence type="ECO:0000313" key="2">
    <source>
        <dbReference type="EMBL" id="KAK8976728.1"/>
    </source>
</evidence>
<dbReference type="PANTHER" id="PTHR46325:SF20">
    <property type="entry name" value="CRIB DOMAIN-CONTAINING PROTEIN RIC10"/>
    <property type="match status" value="1"/>
</dbReference>
<dbReference type="PANTHER" id="PTHR46325">
    <property type="entry name" value="CRIB DOMAIN-CONTAINING PROTEIN RIC8"/>
    <property type="match status" value="1"/>
</dbReference>
<comment type="caution">
    <text evidence="2">The sequence shown here is derived from an EMBL/GenBank/DDBJ whole genome shotgun (WGS) entry which is preliminary data.</text>
</comment>
<dbReference type="EMBL" id="JBBPBN010000126">
    <property type="protein sequence ID" value="KAK8976728.1"/>
    <property type="molecule type" value="Genomic_DNA"/>
</dbReference>
<evidence type="ECO:0000313" key="3">
    <source>
        <dbReference type="Proteomes" id="UP001396334"/>
    </source>
</evidence>
<proteinExistence type="predicted"/>